<name>A0A1H6SAJ7_9LACT</name>
<dbReference type="Proteomes" id="UP000198564">
    <property type="component" value="Unassembled WGS sequence"/>
</dbReference>
<evidence type="ECO:0000313" key="1">
    <source>
        <dbReference type="EMBL" id="SEI61040.1"/>
    </source>
</evidence>
<sequence>MYTNSTFILFELDDIRTTSNYSTFILFELADVGTNLGFA</sequence>
<organism evidence="1 2">
    <name type="scientific">Alkalibacterium gilvum</name>
    <dbReference type="NCBI Taxonomy" id="1130080"/>
    <lineage>
        <taxon>Bacteria</taxon>
        <taxon>Bacillati</taxon>
        <taxon>Bacillota</taxon>
        <taxon>Bacilli</taxon>
        <taxon>Lactobacillales</taxon>
        <taxon>Carnobacteriaceae</taxon>
        <taxon>Alkalibacterium</taxon>
    </lineage>
</organism>
<evidence type="ECO:0000313" key="2">
    <source>
        <dbReference type="Proteomes" id="UP000198564"/>
    </source>
</evidence>
<gene>
    <name evidence="1" type="ORF">SAMN04488113_10564</name>
</gene>
<dbReference type="STRING" id="1130080.SAMN04488113_10564"/>
<dbReference type="AlphaFoldDB" id="A0A1H6SAJ7"/>
<keyword evidence="2" id="KW-1185">Reference proteome</keyword>
<proteinExistence type="predicted"/>
<accession>A0A1H6SAJ7</accession>
<protein>
    <submittedName>
        <fullName evidence="1">Uncharacterized protein</fullName>
    </submittedName>
</protein>
<dbReference type="EMBL" id="FNYW01000005">
    <property type="protein sequence ID" value="SEI61040.1"/>
    <property type="molecule type" value="Genomic_DNA"/>
</dbReference>
<reference evidence="2" key="1">
    <citation type="submission" date="2016-10" db="EMBL/GenBank/DDBJ databases">
        <authorList>
            <person name="Varghese N."/>
            <person name="Submissions S."/>
        </authorList>
    </citation>
    <scope>NUCLEOTIDE SEQUENCE [LARGE SCALE GENOMIC DNA]</scope>
    <source>
        <strain evidence="2">DSM 25751</strain>
    </source>
</reference>